<evidence type="ECO:0000313" key="7">
    <source>
        <dbReference type="Proteomes" id="UP001465755"/>
    </source>
</evidence>
<dbReference type="Pfam" id="PF25515">
    <property type="entry name" value="Arm_PDR"/>
    <property type="match status" value="1"/>
</dbReference>
<gene>
    <name evidence="6" type="ORF">WJX73_005105</name>
</gene>
<keyword evidence="7" id="KW-1185">Reference proteome</keyword>
<dbReference type="PANTHER" id="PTHR33925:SF1">
    <property type="entry name" value="PROTEIN ACCUMULATION AND REPLICATION OF CHLOROPLASTS 6, CHLOROPLASTIC"/>
    <property type="match status" value="1"/>
</dbReference>
<comment type="caution">
    <text evidence="6">The sequence shown here is derived from an EMBL/GenBank/DDBJ whole genome shotgun (WGS) entry which is preliminary data.</text>
</comment>
<dbReference type="Proteomes" id="UP001465755">
    <property type="component" value="Unassembled WGS sequence"/>
</dbReference>
<feature type="domain" description="Plastid division protein CDP1-like 1st alpha solenoid" evidence="5">
    <location>
        <begin position="101"/>
        <end position="235"/>
    </location>
</feature>
<accession>A0AAW1Q497</accession>
<reference evidence="6 7" key="1">
    <citation type="journal article" date="2024" name="Nat. Commun.">
        <title>Phylogenomics reveals the evolutionary origins of lichenization in chlorophyte algae.</title>
        <authorList>
            <person name="Puginier C."/>
            <person name="Libourel C."/>
            <person name="Otte J."/>
            <person name="Skaloud P."/>
            <person name="Haon M."/>
            <person name="Grisel S."/>
            <person name="Petersen M."/>
            <person name="Berrin J.G."/>
            <person name="Delaux P.M."/>
            <person name="Dal Grande F."/>
            <person name="Keller J."/>
        </authorList>
    </citation>
    <scope>NUCLEOTIDE SEQUENCE [LARGE SCALE GENOMIC DNA]</scope>
    <source>
        <strain evidence="6 7">SAG 2036</strain>
    </source>
</reference>
<evidence type="ECO:0000313" key="6">
    <source>
        <dbReference type="EMBL" id="KAK9815024.1"/>
    </source>
</evidence>
<dbReference type="InterPro" id="IPR058032">
    <property type="entry name" value="CDP1-like_a_solenoid_1"/>
</dbReference>
<dbReference type="AlphaFoldDB" id="A0AAW1Q497"/>
<dbReference type="Pfam" id="PF13355">
    <property type="entry name" value="ARC6-like_IMS"/>
    <property type="match status" value="1"/>
</dbReference>
<evidence type="ECO:0000256" key="2">
    <source>
        <dbReference type="SAM" id="Phobius"/>
    </source>
</evidence>
<evidence type="ECO:0008006" key="8">
    <source>
        <dbReference type="Google" id="ProtNLM"/>
    </source>
</evidence>
<feature type="transmembrane region" description="Helical" evidence="2">
    <location>
        <begin position="508"/>
        <end position="530"/>
    </location>
</feature>
<evidence type="ECO:0000259" key="3">
    <source>
        <dbReference type="Pfam" id="PF13355"/>
    </source>
</evidence>
<dbReference type="Pfam" id="PF23468">
    <property type="entry name" value="ARC6"/>
    <property type="match status" value="1"/>
</dbReference>
<protein>
    <recommendedName>
        <fullName evidence="8">ARC6 IMS domain-containing protein</fullName>
    </recommendedName>
</protein>
<evidence type="ECO:0000259" key="4">
    <source>
        <dbReference type="Pfam" id="PF23468"/>
    </source>
</evidence>
<dbReference type="InterPro" id="IPR025344">
    <property type="entry name" value="CDP1-like_IMS"/>
</dbReference>
<organism evidence="6 7">
    <name type="scientific">Symbiochloris irregularis</name>
    <dbReference type="NCBI Taxonomy" id="706552"/>
    <lineage>
        <taxon>Eukaryota</taxon>
        <taxon>Viridiplantae</taxon>
        <taxon>Chlorophyta</taxon>
        <taxon>core chlorophytes</taxon>
        <taxon>Trebouxiophyceae</taxon>
        <taxon>Trebouxiales</taxon>
        <taxon>Trebouxiaceae</taxon>
        <taxon>Symbiochloris</taxon>
    </lineage>
</organism>
<sequence length="712" mass="75561">MAADLGAQQLSQSLDAKTAAISIPVDYSQLLGLRARDSYLDPQLIHAFEEISGKSLVDEGFTKQAEQGRAVILEEAVGELRRRRGRGTSGVDAASSQGFLVDWGLLPGTLALLQEVGEAEVTLEVGKSALSDSKAGPFKRDILLAMALAHCTLASSAFSSQDQIVAGCSHLAEAGKCLKQGGAPPLAAELVREIEDALHDLQAPALLEQLKMPPSASTANARRAALASLKALLADPAAAAKRDGSPMIDAPFASLALARLTAPELVNLLDWQSVAANNAASIPWAFPGMLKSAAIAHMITGVVQRRPSLVHKGEALLQNISPASETLVERVVVKVLLGAPEAASGLLQEAETASASAKPPWSLGSASRASDPTSQSSISQVGRSTEGDQGLLPGLCLLTERWLSEVALKQFWVQEERPPPSSLQAYFQDAKVTSYLAGSGEEGESLKGRLGVLLDQVSQGLQRWRDPPLTPPSADSAASLSAPEGSAGNTMARALTSMRRQARLRTPLLTAAGLTIVAVGIMFVGGLLPVRGPSNQTPRHRKTTAAAAAAGTATRETHSQQPLTWQRATGMEQRLTQPVAEAVIRRWQAAKKYALGPRHDISTLSGVVAEPWLSVVIKDAAAAEQSGWFWTYKLDSLEVVKVEVKPAKRKGLTARTATVSARLHERGDLWSGMGKRVEDASYANPYTVEYTMQFTPEQGWRISNTLVLGDAQ</sequence>
<feature type="compositionally biased region" description="Low complexity" evidence="1">
    <location>
        <begin position="472"/>
        <end position="483"/>
    </location>
</feature>
<dbReference type="PANTHER" id="PTHR33925">
    <property type="entry name" value="PLASTID DIVISION PROTEIN CDP1, CHLOROPLASTIC-RELATED"/>
    <property type="match status" value="1"/>
</dbReference>
<dbReference type="EMBL" id="JALJOQ010000001">
    <property type="protein sequence ID" value="KAK9815024.1"/>
    <property type="molecule type" value="Genomic_DNA"/>
</dbReference>
<feature type="domain" description="Plastid division protein CDP1-like IMS" evidence="3">
    <location>
        <begin position="580"/>
        <end position="702"/>
    </location>
</feature>
<dbReference type="InterPro" id="IPR044685">
    <property type="entry name" value="CPD1-like"/>
</dbReference>
<keyword evidence="2" id="KW-0472">Membrane</keyword>
<proteinExistence type="predicted"/>
<feature type="compositionally biased region" description="Polar residues" evidence="1">
    <location>
        <begin position="364"/>
        <end position="383"/>
    </location>
</feature>
<feature type="domain" description="Plastid division protein CDP1-like 2nd alpha solenoid" evidence="4">
    <location>
        <begin position="292"/>
        <end position="445"/>
    </location>
</feature>
<name>A0AAW1Q497_9CHLO</name>
<evidence type="ECO:0000256" key="1">
    <source>
        <dbReference type="SAM" id="MobiDB-lite"/>
    </source>
</evidence>
<evidence type="ECO:0000259" key="5">
    <source>
        <dbReference type="Pfam" id="PF25515"/>
    </source>
</evidence>
<keyword evidence="2" id="KW-1133">Transmembrane helix</keyword>
<feature type="region of interest" description="Disordered" evidence="1">
    <location>
        <begin position="357"/>
        <end position="386"/>
    </location>
</feature>
<keyword evidence="2" id="KW-0812">Transmembrane</keyword>
<dbReference type="InterPro" id="IPR057137">
    <property type="entry name" value="CDP1-like_a_solenoid_2"/>
</dbReference>
<feature type="region of interest" description="Disordered" evidence="1">
    <location>
        <begin position="462"/>
        <end position="489"/>
    </location>
</feature>